<comment type="similarity">
    <text evidence="1 5">Belongs to the KptA/TPT1 family.</text>
</comment>
<dbReference type="SUPFAM" id="SSF56399">
    <property type="entry name" value="ADP-ribosylation"/>
    <property type="match status" value="1"/>
</dbReference>
<evidence type="ECO:0000313" key="6">
    <source>
        <dbReference type="EMBL" id="PXW44043.1"/>
    </source>
</evidence>
<dbReference type="NCBIfam" id="NF002014">
    <property type="entry name" value="PRK00819.1-4"/>
    <property type="match status" value="1"/>
</dbReference>
<dbReference type="InterPro" id="IPR042080">
    <property type="entry name" value="RNA_2'-PTrans_N"/>
</dbReference>
<comment type="function">
    <text evidence="4 5">Removes the 2'-phosphate from RNA via an intermediate in which the phosphate is ADP-ribosylated by NAD followed by a presumed transesterification to release the RNA and generate ADP-ribose 1''-2''-cyclic phosphate (APPR&gt;P). May function as an ADP-ribosylase.</text>
</comment>
<evidence type="ECO:0000256" key="1">
    <source>
        <dbReference type="ARBA" id="ARBA00009836"/>
    </source>
</evidence>
<dbReference type="RefSeq" id="WP_110274745.1">
    <property type="nucleotide sequence ID" value="NZ_QJJG01000010.1"/>
</dbReference>
<gene>
    <name evidence="5" type="primary">kptA</name>
    <name evidence="6" type="ORF">DET57_110157</name>
</gene>
<dbReference type="GO" id="GO:0003950">
    <property type="term" value="F:NAD+ poly-ADP-ribosyltransferase activity"/>
    <property type="evidence" value="ECO:0007669"/>
    <property type="project" value="InterPro"/>
</dbReference>
<dbReference type="InterPro" id="IPR002745">
    <property type="entry name" value="Ptrans_KptA/Tpt1"/>
</dbReference>
<dbReference type="InterPro" id="IPR022928">
    <property type="entry name" value="RNA_2'-PTrans_KptA"/>
</dbReference>
<dbReference type="HAMAP" id="MF_00299">
    <property type="entry name" value="KptA"/>
    <property type="match status" value="1"/>
</dbReference>
<comment type="caution">
    <text evidence="6">The sequence shown here is derived from an EMBL/GenBank/DDBJ whole genome shotgun (WGS) entry which is preliminary data.</text>
</comment>
<evidence type="ECO:0000256" key="4">
    <source>
        <dbReference type="ARBA" id="ARBA00025212"/>
    </source>
</evidence>
<dbReference type="Gene3D" id="3.20.170.30">
    <property type="match status" value="1"/>
</dbReference>
<dbReference type="Proteomes" id="UP000247485">
    <property type="component" value="Unassembled WGS sequence"/>
</dbReference>
<dbReference type="GO" id="GO:0000215">
    <property type="term" value="F:tRNA 2'-phosphotransferase activity"/>
    <property type="evidence" value="ECO:0007669"/>
    <property type="project" value="TreeGrafter"/>
</dbReference>
<dbReference type="GO" id="GO:0006388">
    <property type="term" value="P:tRNA splicing, via endonucleolytic cleavage and ligation"/>
    <property type="evidence" value="ECO:0007669"/>
    <property type="project" value="UniProtKB-UniRule"/>
</dbReference>
<dbReference type="EC" id="2.7.1.-" evidence="5"/>
<dbReference type="Pfam" id="PF01885">
    <property type="entry name" value="PTS_2-RNA"/>
    <property type="match status" value="1"/>
</dbReference>
<evidence type="ECO:0000256" key="5">
    <source>
        <dbReference type="HAMAP-Rule" id="MF_00299"/>
    </source>
</evidence>
<name>A0A318FX32_KLEOX</name>
<organism evidence="6 7">
    <name type="scientific">Klebsiella oxytoca</name>
    <dbReference type="NCBI Taxonomy" id="571"/>
    <lineage>
        <taxon>Bacteria</taxon>
        <taxon>Pseudomonadati</taxon>
        <taxon>Pseudomonadota</taxon>
        <taxon>Gammaproteobacteria</taxon>
        <taxon>Enterobacterales</taxon>
        <taxon>Enterobacteriaceae</taxon>
        <taxon>Klebsiella/Raoultella group</taxon>
        <taxon>Klebsiella</taxon>
    </lineage>
</organism>
<dbReference type="PANTHER" id="PTHR12684:SF2">
    <property type="entry name" value="TRNA 2'-PHOSPHOTRANSFERASE 1"/>
    <property type="match status" value="1"/>
</dbReference>
<dbReference type="Gene3D" id="1.10.10.970">
    <property type="entry name" value="RNA 2'-phosphotransferase, Tpt1/KptA family, N-terminal domain"/>
    <property type="match status" value="1"/>
</dbReference>
<dbReference type="NCBIfam" id="NF002012">
    <property type="entry name" value="PRK00819.1-1"/>
    <property type="match status" value="1"/>
</dbReference>
<accession>A0A318FX32</accession>
<reference evidence="6 7" key="1">
    <citation type="submission" date="2018-05" db="EMBL/GenBank/DDBJ databases">
        <title>Freshwater and sediment microbial communities from various areas in North America, analyzing microbe dynamics in response to fracking.</title>
        <authorList>
            <person name="Lamendella R."/>
        </authorList>
    </citation>
    <scope>NUCLEOTIDE SEQUENCE [LARGE SCALE GENOMIC DNA]</scope>
    <source>
        <strain evidence="6 7">67</strain>
    </source>
</reference>
<protein>
    <recommendedName>
        <fullName evidence="5">Probable RNA 2'-phosphotransferase</fullName>
        <ecNumber evidence="5">2.7.1.-</ecNumber>
    </recommendedName>
</protein>
<dbReference type="InterPro" id="IPR042081">
    <property type="entry name" value="RNA_2'-PTrans_C"/>
</dbReference>
<keyword evidence="2 5" id="KW-0808">Transferase</keyword>
<sequence>MSKSHTEVSKFLSYVLRHQPEAIGLRLDNEGWADIDTLIACAARERVQLDRLLIQSVVENNDKKRFAISADGQCIRAVQGHSSRQVDITFIATTPPEFLFHGTATRFVDAIREQGLIPGARQYVHLSDNETTAAEVGKRYGKPVVLKINALSMYEQNIEFYQAENDIWLTAAVPAKFIE</sequence>
<dbReference type="PANTHER" id="PTHR12684">
    <property type="entry name" value="PUTATIVE PHOSPHOTRANSFERASE"/>
    <property type="match status" value="1"/>
</dbReference>
<dbReference type="EMBL" id="QJJG01000010">
    <property type="protein sequence ID" value="PXW44043.1"/>
    <property type="molecule type" value="Genomic_DNA"/>
</dbReference>
<keyword evidence="3 5" id="KW-0520">NAD</keyword>
<dbReference type="AlphaFoldDB" id="A0A318FX32"/>
<proteinExistence type="inferred from homology"/>
<evidence type="ECO:0000256" key="2">
    <source>
        <dbReference type="ARBA" id="ARBA00022679"/>
    </source>
</evidence>
<evidence type="ECO:0000313" key="7">
    <source>
        <dbReference type="Proteomes" id="UP000247485"/>
    </source>
</evidence>
<evidence type="ECO:0000256" key="3">
    <source>
        <dbReference type="ARBA" id="ARBA00023027"/>
    </source>
</evidence>